<dbReference type="OrthoDB" id="9810980at2"/>
<keyword evidence="7 9" id="KW-1133">Transmembrane helix</keyword>
<feature type="domain" description="AprE-like long alpha-helical hairpin" evidence="11">
    <location>
        <begin position="89"/>
        <end position="279"/>
    </location>
</feature>
<dbReference type="GO" id="GO:0005886">
    <property type="term" value="C:plasma membrane"/>
    <property type="evidence" value="ECO:0007669"/>
    <property type="project" value="UniProtKB-SubCell"/>
</dbReference>
<comment type="similarity">
    <text evidence="2 9">Belongs to the membrane fusion protein (MFP) (TC 8.A.1) family.</text>
</comment>
<feature type="coiled-coil region" evidence="10">
    <location>
        <begin position="164"/>
        <end position="272"/>
    </location>
</feature>
<feature type="domain" description="AprE-like beta-barrel" evidence="12">
    <location>
        <begin position="321"/>
        <end position="409"/>
    </location>
</feature>
<organism evidence="13 14">
    <name type="scientific">Hyphomonas beringensis</name>
    <dbReference type="NCBI Taxonomy" id="1280946"/>
    <lineage>
        <taxon>Bacteria</taxon>
        <taxon>Pseudomonadati</taxon>
        <taxon>Pseudomonadota</taxon>
        <taxon>Alphaproteobacteria</taxon>
        <taxon>Hyphomonadales</taxon>
        <taxon>Hyphomonadaceae</taxon>
        <taxon>Hyphomonas</taxon>
    </lineage>
</organism>
<evidence type="ECO:0000256" key="7">
    <source>
        <dbReference type="ARBA" id="ARBA00022989"/>
    </source>
</evidence>
<evidence type="ECO:0000313" key="13">
    <source>
        <dbReference type="EMBL" id="KCZ54397.1"/>
    </source>
</evidence>
<evidence type="ECO:0000256" key="4">
    <source>
        <dbReference type="ARBA" id="ARBA00022475"/>
    </source>
</evidence>
<evidence type="ECO:0000256" key="5">
    <source>
        <dbReference type="ARBA" id="ARBA00022519"/>
    </source>
</evidence>
<evidence type="ECO:0000256" key="3">
    <source>
        <dbReference type="ARBA" id="ARBA00022448"/>
    </source>
</evidence>
<dbReference type="PANTHER" id="PTHR30386">
    <property type="entry name" value="MEMBRANE FUSION SUBUNIT OF EMRAB-TOLC MULTIDRUG EFFLUX PUMP"/>
    <property type="match status" value="1"/>
</dbReference>
<proteinExistence type="inferred from homology"/>
<evidence type="ECO:0000256" key="6">
    <source>
        <dbReference type="ARBA" id="ARBA00022692"/>
    </source>
</evidence>
<dbReference type="Proteomes" id="UP000027037">
    <property type="component" value="Unassembled WGS sequence"/>
</dbReference>
<feature type="transmembrane region" description="Helical" evidence="9">
    <location>
        <begin position="12"/>
        <end position="32"/>
    </location>
</feature>
<dbReference type="eggNOG" id="COG0845">
    <property type="taxonomic scope" value="Bacteria"/>
</dbReference>
<keyword evidence="3 9" id="KW-0813">Transport</keyword>
<dbReference type="InterPro" id="IPR058982">
    <property type="entry name" value="Beta-barrel_AprE"/>
</dbReference>
<comment type="caution">
    <text evidence="13">The sequence shown here is derived from an EMBL/GenBank/DDBJ whole genome shotgun (WGS) entry which is preliminary data.</text>
</comment>
<accession>A0A062U7Y7</accession>
<dbReference type="Gene3D" id="2.40.50.100">
    <property type="match status" value="1"/>
</dbReference>
<dbReference type="AlphaFoldDB" id="A0A062U7Y7"/>
<dbReference type="InterPro" id="IPR058781">
    <property type="entry name" value="HH_AprE-like"/>
</dbReference>
<evidence type="ECO:0000313" key="14">
    <source>
        <dbReference type="Proteomes" id="UP000027037"/>
    </source>
</evidence>
<dbReference type="PANTHER" id="PTHR30386:SF17">
    <property type="entry name" value="ALKALINE PROTEASE SECRETION PROTEIN APRE"/>
    <property type="match status" value="1"/>
</dbReference>
<evidence type="ECO:0000256" key="1">
    <source>
        <dbReference type="ARBA" id="ARBA00004377"/>
    </source>
</evidence>
<evidence type="ECO:0000256" key="2">
    <source>
        <dbReference type="ARBA" id="ARBA00009477"/>
    </source>
</evidence>
<dbReference type="Pfam" id="PF26002">
    <property type="entry name" value="Beta-barrel_AprE"/>
    <property type="match status" value="1"/>
</dbReference>
<keyword evidence="14" id="KW-1185">Reference proteome</keyword>
<dbReference type="STRING" id="1280946.HY29_14155"/>
<dbReference type="EMBL" id="AWFF01000037">
    <property type="protein sequence ID" value="KCZ54397.1"/>
    <property type="molecule type" value="Genomic_DNA"/>
</dbReference>
<evidence type="ECO:0000256" key="10">
    <source>
        <dbReference type="SAM" id="Coils"/>
    </source>
</evidence>
<evidence type="ECO:0000256" key="8">
    <source>
        <dbReference type="ARBA" id="ARBA00023136"/>
    </source>
</evidence>
<dbReference type="Gene3D" id="2.40.30.170">
    <property type="match status" value="1"/>
</dbReference>
<reference evidence="13 14" key="1">
    <citation type="journal article" date="2014" name="Antonie Van Leeuwenhoek">
        <title>Hyphomonas beringensis sp. nov. and Hyphomonas chukchiensis sp. nov., isolated from surface seawater of the Bering Sea and Chukchi Sea.</title>
        <authorList>
            <person name="Li C."/>
            <person name="Lai Q."/>
            <person name="Li G."/>
            <person name="Dong C."/>
            <person name="Wang J."/>
            <person name="Liao Y."/>
            <person name="Shao Z."/>
        </authorList>
    </citation>
    <scope>NUCLEOTIDE SEQUENCE [LARGE SCALE GENOMIC DNA]</scope>
    <source>
        <strain evidence="13 14">25B14_1</strain>
    </source>
</reference>
<dbReference type="PATRIC" id="fig|1280946.3.peg.1841"/>
<comment type="subcellular location">
    <subcellularLocation>
        <location evidence="1 9">Cell inner membrane</location>
        <topology evidence="1 9">Single-pass membrane protein</topology>
    </subcellularLocation>
</comment>
<keyword evidence="8 9" id="KW-0472">Membrane</keyword>
<sequence>MTALDGGVHRLIVRGTVVLAGLFGGLVLWSVAVPIESAVVAPGLVQVSGSNKVIQHLEGGIIDEILVADGDRVEVGQPLVRLDTSEVVANLASIDARLFTLAGEEARLIAERDKLDELPQTDTLQLLETLDEARTRRTLLAQEAIYKTRADAVETDEKLLMYKIQQQRERVEGLQDLITSNNEQIAILEDEIVGLETLYEKGHVPKSRMLALKREKERLNGQQAGYRAEIAQIRTSIAEGELQIFRLKNEEREGVLSELKEVSLTIQDLRERRQYAVDRLERTEVTAPYAGDIMGVNVHAINGVVSPGSPLMHIVPDGEDLVVIARIRPADISRVEVGDPVRVRFQNQNSSTTPEVDGTLATVSADILVEQDSVAPYYRAVIQLDQEALERSGNQLSPGMPASALIHTGNRTAISYLTKPMTDFMSVSMKEE</sequence>
<gene>
    <name evidence="13" type="ORF">HY29_14155</name>
</gene>
<protein>
    <recommendedName>
        <fullName evidence="9">Membrane fusion protein (MFP) family protein</fullName>
    </recommendedName>
</protein>
<dbReference type="InterPro" id="IPR010129">
    <property type="entry name" value="T1SS_HlyD"/>
</dbReference>
<dbReference type="InterPro" id="IPR050739">
    <property type="entry name" value="MFP"/>
</dbReference>
<evidence type="ECO:0000259" key="12">
    <source>
        <dbReference type="Pfam" id="PF26002"/>
    </source>
</evidence>
<keyword evidence="4 9" id="KW-1003">Cell membrane</keyword>
<name>A0A062U7Y7_9PROT</name>
<dbReference type="GO" id="GO:0015031">
    <property type="term" value="P:protein transport"/>
    <property type="evidence" value="ECO:0007669"/>
    <property type="project" value="InterPro"/>
</dbReference>
<keyword evidence="5 9" id="KW-0997">Cell inner membrane</keyword>
<evidence type="ECO:0000256" key="9">
    <source>
        <dbReference type="RuleBase" id="RU365093"/>
    </source>
</evidence>
<dbReference type="PRINTS" id="PR01490">
    <property type="entry name" value="RTXTOXIND"/>
</dbReference>
<dbReference type="Pfam" id="PF25994">
    <property type="entry name" value="HH_AprE"/>
    <property type="match status" value="1"/>
</dbReference>
<evidence type="ECO:0000259" key="11">
    <source>
        <dbReference type="Pfam" id="PF25994"/>
    </source>
</evidence>
<dbReference type="RefSeq" id="WP_051601359.1">
    <property type="nucleotide sequence ID" value="NZ_AWFF01000037.1"/>
</dbReference>
<keyword evidence="6 9" id="KW-0812">Transmembrane</keyword>
<dbReference type="NCBIfam" id="TIGR01843">
    <property type="entry name" value="type_I_hlyD"/>
    <property type="match status" value="1"/>
</dbReference>
<dbReference type="Gene3D" id="1.10.287.470">
    <property type="entry name" value="Helix hairpin bin"/>
    <property type="match status" value="1"/>
</dbReference>
<keyword evidence="10" id="KW-0175">Coiled coil</keyword>